<feature type="region of interest" description="Disordered" evidence="5">
    <location>
        <begin position="427"/>
        <end position="449"/>
    </location>
</feature>
<dbReference type="GO" id="GO:1990195">
    <property type="term" value="C:macrolide transmembrane transporter complex"/>
    <property type="evidence" value="ECO:0007669"/>
    <property type="project" value="InterPro"/>
</dbReference>
<dbReference type="InterPro" id="IPR030190">
    <property type="entry name" value="MacA_alpha-hairpin_sf"/>
</dbReference>
<organism evidence="9 10">
    <name type="scientific">Paraglaciecola hydrolytica</name>
    <dbReference type="NCBI Taxonomy" id="1799789"/>
    <lineage>
        <taxon>Bacteria</taxon>
        <taxon>Pseudomonadati</taxon>
        <taxon>Pseudomonadota</taxon>
        <taxon>Gammaproteobacteria</taxon>
        <taxon>Alteromonadales</taxon>
        <taxon>Alteromonadaceae</taxon>
        <taxon>Paraglaciecola</taxon>
    </lineage>
</organism>
<dbReference type="Pfam" id="PF25917">
    <property type="entry name" value="BSH_RND"/>
    <property type="match status" value="1"/>
</dbReference>
<dbReference type="OrthoDB" id="9791520at2"/>
<evidence type="ECO:0000256" key="4">
    <source>
        <dbReference type="SAM" id="Coils"/>
    </source>
</evidence>
<dbReference type="PANTHER" id="PTHR32347">
    <property type="entry name" value="EFFLUX SYSTEM COMPONENT YKNX-RELATED"/>
    <property type="match status" value="1"/>
</dbReference>
<dbReference type="RefSeq" id="WP_068377207.1">
    <property type="nucleotide sequence ID" value="NZ_LSNE01000006.1"/>
</dbReference>
<evidence type="ECO:0000259" key="6">
    <source>
        <dbReference type="Pfam" id="PF25876"/>
    </source>
</evidence>
<comment type="subcellular location">
    <subcellularLocation>
        <location evidence="1">Cell envelope</location>
    </subcellularLocation>
</comment>
<proteinExistence type="inferred from homology"/>
<feature type="region of interest" description="Disordered" evidence="5">
    <location>
        <begin position="383"/>
        <end position="403"/>
    </location>
</feature>
<feature type="region of interest" description="Disordered" evidence="5">
    <location>
        <begin position="334"/>
        <end position="367"/>
    </location>
</feature>
<dbReference type="NCBIfam" id="TIGR01730">
    <property type="entry name" value="RND_mfp"/>
    <property type="match status" value="1"/>
</dbReference>
<comment type="caution">
    <text evidence="9">The sequence shown here is derived from an EMBL/GenBank/DDBJ whole genome shotgun (WGS) entry which is preliminary data.</text>
</comment>
<dbReference type="PANTHER" id="PTHR32347:SF14">
    <property type="entry name" value="EFFLUX SYSTEM COMPONENT YKNX-RELATED"/>
    <property type="match status" value="1"/>
</dbReference>
<evidence type="ECO:0000259" key="7">
    <source>
        <dbReference type="Pfam" id="PF25917"/>
    </source>
</evidence>
<feature type="domain" description="Multidrug resistance protein MdtA-like alpha-helical hairpin" evidence="6">
    <location>
        <begin position="114"/>
        <end position="195"/>
    </location>
</feature>
<dbReference type="GO" id="GO:0030313">
    <property type="term" value="C:cell envelope"/>
    <property type="evidence" value="ECO:0007669"/>
    <property type="project" value="UniProtKB-SubCell"/>
</dbReference>
<dbReference type="GO" id="GO:0022857">
    <property type="term" value="F:transmembrane transporter activity"/>
    <property type="evidence" value="ECO:0007669"/>
    <property type="project" value="InterPro"/>
</dbReference>
<evidence type="ECO:0000256" key="3">
    <source>
        <dbReference type="ARBA" id="ARBA00023054"/>
    </source>
</evidence>
<dbReference type="Pfam" id="PF25876">
    <property type="entry name" value="HH_MFP_RND"/>
    <property type="match status" value="1"/>
</dbReference>
<dbReference type="Gene3D" id="2.40.30.170">
    <property type="match status" value="1"/>
</dbReference>
<comment type="similarity">
    <text evidence="2">Belongs to the membrane fusion protein (MFP) (TC 8.A.1) family.</text>
</comment>
<dbReference type="GO" id="GO:0019898">
    <property type="term" value="C:extrinsic component of membrane"/>
    <property type="evidence" value="ECO:0007669"/>
    <property type="project" value="InterPro"/>
</dbReference>
<feature type="domain" description="CusB-like beta-barrel" evidence="8">
    <location>
        <begin position="239"/>
        <end position="312"/>
    </location>
</feature>
<dbReference type="Pfam" id="PF25954">
    <property type="entry name" value="Beta-barrel_RND_2"/>
    <property type="match status" value="1"/>
</dbReference>
<dbReference type="AlphaFoldDB" id="A0A135ZZU4"/>
<dbReference type="EMBL" id="LSNE01000006">
    <property type="protein sequence ID" value="KXI28420.1"/>
    <property type="molecule type" value="Genomic_DNA"/>
</dbReference>
<evidence type="ECO:0000259" key="8">
    <source>
        <dbReference type="Pfam" id="PF25954"/>
    </source>
</evidence>
<evidence type="ECO:0000313" key="10">
    <source>
        <dbReference type="Proteomes" id="UP000070299"/>
    </source>
</evidence>
<dbReference type="InterPro" id="IPR058625">
    <property type="entry name" value="MdtA-like_BSH"/>
</dbReference>
<dbReference type="SUPFAM" id="SSF111369">
    <property type="entry name" value="HlyD-like secretion proteins"/>
    <property type="match status" value="1"/>
</dbReference>
<dbReference type="InterPro" id="IPR050465">
    <property type="entry name" value="UPF0194_transport"/>
</dbReference>
<feature type="compositionally biased region" description="Polar residues" evidence="5">
    <location>
        <begin position="334"/>
        <end position="345"/>
    </location>
</feature>
<dbReference type="Gene3D" id="2.40.50.100">
    <property type="match status" value="1"/>
</dbReference>
<keyword evidence="3 4" id="KW-0175">Coiled coil</keyword>
<feature type="domain" description="Multidrug resistance protein MdtA-like barrel-sandwich hybrid" evidence="7">
    <location>
        <begin position="60"/>
        <end position="225"/>
    </location>
</feature>
<dbReference type="InterPro" id="IPR058624">
    <property type="entry name" value="MdtA-like_HH"/>
</dbReference>
<gene>
    <name evidence="9" type="ORF">AX660_15065</name>
</gene>
<dbReference type="STRING" id="1799789.AX660_15065"/>
<evidence type="ECO:0000256" key="5">
    <source>
        <dbReference type="SAM" id="MobiDB-lite"/>
    </source>
</evidence>
<dbReference type="Proteomes" id="UP000070299">
    <property type="component" value="Unassembled WGS sequence"/>
</dbReference>
<dbReference type="Gene3D" id="2.40.420.20">
    <property type="match status" value="1"/>
</dbReference>
<protein>
    <submittedName>
        <fullName evidence="9">Efflux transporter periplasmic adaptor subunit</fullName>
    </submittedName>
</protein>
<evidence type="ECO:0000256" key="1">
    <source>
        <dbReference type="ARBA" id="ARBA00004196"/>
    </source>
</evidence>
<sequence>MKNLSFSKIILVLLVIALGTWWLFKPAANTEQIKYHTQGVSLGKIESMVNSSGSISPVLTVDVGSELSGLISQLNVDFNDVVTSGQVIARIDDRTVQSKLRQSEADLASSKASLSQLQAALIKAQAEESLAQREFKRTRELRSKNLLSESELDISETKYELSKIAIDTAKAAILVGESRVLQSQSSLEQAKLDVDRTFIRSPVDGVVIDRQVDKGQAVSASLSAPTLFSIAQDLVKMQIEAAVDEADIGRIKQGQDVRFTVDAFPERKFSGVVSQVRKSATVTSNVVTYKVIISLENRDLILLPGMTANIDIILGQRDKVLRVANSALRFSLDNQTTGSASQGNDGSERAKQMAEQLGLNDKQQSQMADAMNNMRKAMQEMRNAGPSMAGGPPQGGSSSGGDAMKKLRSQMEIELSSFLSPEQMEKYKGLNQQQRRKPQASEGDEVQYQRGSVWVLRDGEPQKLNIRTGISDLEYTEIVTPDLKDGDQVIVRAQKVGG</sequence>
<feature type="coiled-coil region" evidence="4">
    <location>
        <begin position="100"/>
        <end position="134"/>
    </location>
</feature>
<reference evidence="10" key="1">
    <citation type="submission" date="2016-02" db="EMBL/GenBank/DDBJ databases">
        <authorList>
            <person name="Schultz-Johansen M."/>
            <person name="Glaring M.A."/>
            <person name="Bech P.K."/>
            <person name="Stougaard P."/>
        </authorList>
    </citation>
    <scope>NUCLEOTIDE SEQUENCE [LARGE SCALE GENOMIC DNA]</scope>
    <source>
        <strain evidence="10">S66</strain>
    </source>
</reference>
<dbReference type="GO" id="GO:1990961">
    <property type="term" value="P:xenobiotic detoxification by transmembrane export across the plasma membrane"/>
    <property type="evidence" value="ECO:0007669"/>
    <property type="project" value="InterPro"/>
</dbReference>
<keyword evidence="10" id="KW-1185">Reference proteome</keyword>
<dbReference type="InterPro" id="IPR006143">
    <property type="entry name" value="RND_pump_MFP"/>
</dbReference>
<dbReference type="InterPro" id="IPR058792">
    <property type="entry name" value="Beta-barrel_RND_2"/>
</dbReference>
<evidence type="ECO:0000313" key="9">
    <source>
        <dbReference type="EMBL" id="KXI28420.1"/>
    </source>
</evidence>
<evidence type="ECO:0000256" key="2">
    <source>
        <dbReference type="ARBA" id="ARBA00009477"/>
    </source>
</evidence>
<name>A0A135ZZU4_9ALTE</name>
<accession>A0A135ZZU4</accession>
<dbReference type="Gene3D" id="6.10.140.1990">
    <property type="match status" value="1"/>
</dbReference>